<dbReference type="PANTHER" id="PTHR30154:SF34">
    <property type="entry name" value="TRANSCRIPTIONAL REGULATOR AZLB"/>
    <property type="match status" value="1"/>
</dbReference>
<dbReference type="AlphaFoldDB" id="A0A4P8I8U0"/>
<dbReference type="EMBL" id="CP040058">
    <property type="protein sequence ID" value="QCP33918.1"/>
    <property type="molecule type" value="Genomic_DNA"/>
</dbReference>
<sequence length="164" mass="18734">MNQELRESILKLLEKNSRLDLKELAVLLDSTEAEIANEVAEMEKEHIICGYHTLINWDHTSREQLTAMIEVKVTPQRGEGFDKIAERIYNFPEVKALYLMSGAYDFMVMLEGKTMKEISMFTSSKLAPLEAVLSTATHFVLKKYKDHGTVLEAKKVDKRQAVTP</sequence>
<dbReference type="InterPro" id="IPR019888">
    <property type="entry name" value="Tscrpt_reg_AsnC-like"/>
</dbReference>
<keyword evidence="4" id="KW-1185">Reference proteome</keyword>
<evidence type="ECO:0000256" key="1">
    <source>
        <dbReference type="SAM" id="Coils"/>
    </source>
</evidence>
<evidence type="ECO:0000259" key="2">
    <source>
        <dbReference type="Pfam" id="PF01037"/>
    </source>
</evidence>
<keyword evidence="1" id="KW-0175">Coiled coil</keyword>
<dbReference type="GO" id="GO:0005829">
    <property type="term" value="C:cytosol"/>
    <property type="evidence" value="ECO:0007669"/>
    <property type="project" value="TreeGrafter"/>
</dbReference>
<dbReference type="SMART" id="SM00344">
    <property type="entry name" value="HTH_ASNC"/>
    <property type="match status" value="1"/>
</dbReference>
<dbReference type="SUPFAM" id="SSF46785">
    <property type="entry name" value="Winged helix' DNA-binding domain"/>
    <property type="match status" value="1"/>
</dbReference>
<name>A0A4P8I8U0_9FIRM</name>
<dbReference type="SUPFAM" id="SSF54909">
    <property type="entry name" value="Dimeric alpha+beta barrel"/>
    <property type="match status" value="1"/>
</dbReference>
<evidence type="ECO:0000313" key="4">
    <source>
        <dbReference type="Proteomes" id="UP000298653"/>
    </source>
</evidence>
<dbReference type="Gene3D" id="1.10.10.10">
    <property type="entry name" value="Winged helix-like DNA-binding domain superfamily/Winged helix DNA-binding domain"/>
    <property type="match status" value="1"/>
</dbReference>
<dbReference type="Proteomes" id="UP000298653">
    <property type="component" value="Chromosome"/>
</dbReference>
<gene>
    <name evidence="3" type="ORF">AR1Y2_0464</name>
</gene>
<feature type="domain" description="Transcription regulator AsnC/Lrp ligand binding" evidence="2">
    <location>
        <begin position="69"/>
        <end position="142"/>
    </location>
</feature>
<dbReference type="Gene3D" id="3.30.70.920">
    <property type="match status" value="1"/>
</dbReference>
<dbReference type="KEGG" id="arf:AR1Y2_0464"/>
<dbReference type="InterPro" id="IPR036388">
    <property type="entry name" value="WH-like_DNA-bd_sf"/>
</dbReference>
<dbReference type="GO" id="GO:0043200">
    <property type="term" value="P:response to amino acid"/>
    <property type="evidence" value="ECO:0007669"/>
    <property type="project" value="TreeGrafter"/>
</dbReference>
<evidence type="ECO:0000313" key="3">
    <source>
        <dbReference type="EMBL" id="QCP33918.1"/>
    </source>
</evidence>
<dbReference type="InterPro" id="IPR011008">
    <property type="entry name" value="Dimeric_a/b-barrel"/>
</dbReference>
<dbReference type="OrthoDB" id="66249at2"/>
<protein>
    <submittedName>
        <fullName evidence="3">Transcriptional regulator, AsnC family</fullName>
    </submittedName>
</protein>
<organism evidence="3 4">
    <name type="scientific">Anaerostipes rhamnosivorans</name>
    <dbReference type="NCBI Taxonomy" id="1229621"/>
    <lineage>
        <taxon>Bacteria</taxon>
        <taxon>Bacillati</taxon>
        <taxon>Bacillota</taxon>
        <taxon>Clostridia</taxon>
        <taxon>Lachnospirales</taxon>
        <taxon>Lachnospiraceae</taxon>
        <taxon>Anaerostipes</taxon>
    </lineage>
</organism>
<dbReference type="Pfam" id="PF01037">
    <property type="entry name" value="AsnC_trans_reg"/>
    <property type="match status" value="1"/>
</dbReference>
<feature type="coiled-coil region" evidence="1">
    <location>
        <begin position="2"/>
        <end position="41"/>
    </location>
</feature>
<dbReference type="InterPro" id="IPR036390">
    <property type="entry name" value="WH_DNA-bd_sf"/>
</dbReference>
<dbReference type="PANTHER" id="PTHR30154">
    <property type="entry name" value="LEUCINE-RESPONSIVE REGULATORY PROTEIN"/>
    <property type="match status" value="1"/>
</dbReference>
<reference evidence="3 4" key="1">
    <citation type="submission" date="2019-05" db="EMBL/GenBank/DDBJ databases">
        <title>Complete genome sequencing of Anaerostipes rhamnosivorans.</title>
        <authorList>
            <person name="Bui T.P.N."/>
            <person name="de Vos W.M."/>
        </authorList>
    </citation>
    <scope>NUCLEOTIDE SEQUENCE [LARGE SCALE GENOMIC DNA]</scope>
    <source>
        <strain evidence="3 4">1y2</strain>
    </source>
</reference>
<dbReference type="GO" id="GO:0043565">
    <property type="term" value="F:sequence-specific DNA binding"/>
    <property type="evidence" value="ECO:0007669"/>
    <property type="project" value="TreeGrafter"/>
</dbReference>
<dbReference type="InterPro" id="IPR019887">
    <property type="entry name" value="Tscrpt_reg_AsnC/Lrp_C"/>
</dbReference>
<accession>A0A4P8I8U0</accession>
<proteinExistence type="predicted"/>